<gene>
    <name evidence="4" type="ORF">HMPREF1991_02785</name>
</gene>
<feature type="domain" description="DUF4132" evidence="1">
    <location>
        <begin position="1279"/>
        <end position="1449"/>
    </location>
</feature>
<evidence type="ECO:0000259" key="2">
    <source>
        <dbReference type="Pfam" id="PF18991"/>
    </source>
</evidence>
<evidence type="ECO:0008006" key="6">
    <source>
        <dbReference type="Google" id="ProtNLM"/>
    </source>
</evidence>
<dbReference type="Proteomes" id="UP000027442">
    <property type="component" value="Unassembled WGS sequence"/>
</dbReference>
<reference evidence="4 5" key="1">
    <citation type="submission" date="2013-08" db="EMBL/GenBank/DDBJ databases">
        <authorList>
            <person name="Weinstock G."/>
            <person name="Sodergren E."/>
            <person name="Wylie T."/>
            <person name="Fulton L."/>
            <person name="Fulton R."/>
            <person name="Fronick C."/>
            <person name="O'Laughlin M."/>
            <person name="Godfrey J."/>
            <person name="Miner T."/>
            <person name="Herter B."/>
            <person name="Appelbaum E."/>
            <person name="Cordes M."/>
            <person name="Lek S."/>
            <person name="Wollam A."/>
            <person name="Pepin K.H."/>
            <person name="Palsikar V.B."/>
            <person name="Mitreva M."/>
            <person name="Wilson R.K."/>
        </authorList>
    </citation>
    <scope>NUCLEOTIDE SEQUENCE [LARGE SCALE GENOMIC DNA]</scope>
    <source>
        <strain evidence="4 5">ATCC 15930</strain>
    </source>
</reference>
<dbReference type="eggNOG" id="COG1413">
    <property type="taxonomic scope" value="Bacteria"/>
</dbReference>
<organism evidence="4 5">
    <name type="scientific">Hoylesella loescheii DSM 19665 = JCM 12249 = ATCC 15930</name>
    <dbReference type="NCBI Taxonomy" id="1122985"/>
    <lineage>
        <taxon>Bacteria</taxon>
        <taxon>Pseudomonadati</taxon>
        <taxon>Bacteroidota</taxon>
        <taxon>Bacteroidia</taxon>
        <taxon>Bacteroidales</taxon>
        <taxon>Prevotellaceae</taxon>
        <taxon>Hoylesella</taxon>
    </lineage>
</organism>
<accession>A0A069QEG0</accession>
<evidence type="ECO:0000259" key="3">
    <source>
        <dbReference type="Pfam" id="PF24879"/>
    </source>
</evidence>
<dbReference type="RefSeq" id="WP_018967222.1">
    <property type="nucleotide sequence ID" value="NZ_KB899213.1"/>
</dbReference>
<dbReference type="Pfam" id="PF18991">
    <property type="entry name" value="DUF5724"/>
    <property type="match status" value="1"/>
</dbReference>
<sequence>MQTFKELVAQCHDYLKALDKGKLNKYEKQFVERLLNDKDDICEYSFNREIISTMPLQSADALVKAGGALPNLLPAELSEMLASYLHALGDFSPTRGIYRISLRQRKDGLENRLEDIKEAYFAFFMFARLGGDISLLTRDQYQVKDWDYGRPRYEHVITAYLLAHDKRTIEAAREVLTSENNVGVLTGGLIRSIERTDNEELHTLLLQTLKAAQLQEGLRQSIVETGDEYNLNFYQRLLQTIDEENMLRFASVRRAVQTWAGVGYEDIDDKDIKTIFNAIRTFLCNPDMREEAYRGDNPLLTYVALYSAGLDDYAQSETAALNLIDSQCPQQVRVAAIYYLHRADSFEGEKYIELLCRHLDDKYVLGLITCELNDTKLFKKVDMGELGRYTGNEHTLHMQLFETVYQWHKQLKSNETLRYGGFEWFSMNIGTSTTIDVLWYLAARLGDQSCIDRFLMLKQPSSYVHCMRDYIWGEEKKKRVPVDAFIEDFFSKGSAECRAQFVVNNLVGMESGKFERFAKVAAKQTYNEEQVKTLENKLKSKVSTTRQRVVAMLLWLPDEQLIESYTRLQKLKAPDIEGTLSELREGSTALTKAFGAPTTQGKGQPMKVYPGEEGGYGLYKPAEIAEPEVAYPFTEAPQSALKNALSKITGKNGAPDLSSVFAYTYEQLHGIYQKLEDIVNANADKQYKDRWNDDQLLGDTYLRRTNHDNNFNSLPFPELWRQFLQESGIKDEELYGIYLMLDWRGNNNDDKLFIDLPNYPLTKERPQLEMKYLSHFRQVIEAHYEEVKEQRPELFFEPAYQIAALFYFFFNEKKIVRKTTYSTYVYPIPTCKPLCEAVHTIARTWQTDEQFTRAAKLLLAISRKFYLEGGGTYRSNYQLPSLMAARMNLEGMLTDDQLMQMLMSEKGSMLENATFNLYYDGDYRRKPIWDIAPKKPRYDKAVYEHLRSVVNRIANHLLEIELTRRNAPTPATNLLAGSYRSNVVLWGTATLKKAMSALGKEHLVRDCSGKEKRAVLTACIVHCYPLDTDTPNMLKGIDPERLVELAFFAPQWMPLVRQHLDWKGFDEAYYYFVAHTKESDSEEKRAQIALYTDLAPEDLADGAFDARLFNEAFKKVGKKRFALFYDAAKYMGSSNYHGRARRFADVTQGLIKEKQLMEQIDKTRNKDALCALGLVPLPKKNIDTALLKRYKRIQAFLKESKEFGAQRQASEKRTVEIALINLARSAGYDDVIQLVWRMEGHLVADNKAMLDGMKAEGYLIRVEIAPDGTNKVVIEKDDKPLKTVPTKLKKNATYLQVTQTHKEWTLQHRRAREIFEDMMRQQTTIMPADAAVIESNPIVAPLFAKLLVQQHEHIGLYAEGKLQTLDGAQNIDPETPLTIAHPYHLHASGKWAVWQSRLFEMQLVQPFKQVFRELYVPIQEEADKDESRRYSGYQIQVRQTLATLRSRGWVADYEAGLRKVFHKQGVVVTLYARADWFSPSDAEAPAIEYVRFDRTRGIEPLHIADVDPVLYSEVMRDVDLAVSIAFVGGVDPETGQSTRELRAAIVRCTAEMLKLNNVRVDGNFAFIEGSLAAYTVHLGSANVRQQGGKEIPIVPVHGAQRGKLYLPFVDEDPKTVEIVSKVVLLAEDHKLKDPTILQWIERR</sequence>
<comment type="caution">
    <text evidence="4">The sequence shown here is derived from an EMBL/GenBank/DDBJ whole genome shotgun (WGS) entry which is preliminary data.</text>
</comment>
<feature type="domain" description="DUF5724" evidence="2">
    <location>
        <begin position="50"/>
        <end position="1238"/>
    </location>
</feature>
<evidence type="ECO:0000313" key="4">
    <source>
        <dbReference type="EMBL" id="KDR51155.1"/>
    </source>
</evidence>
<dbReference type="InterPro" id="IPR025406">
    <property type="entry name" value="DUF4132"/>
</dbReference>
<dbReference type="EMBL" id="JNGW01000120">
    <property type="protein sequence ID" value="KDR51155.1"/>
    <property type="molecule type" value="Genomic_DNA"/>
</dbReference>
<dbReference type="InterPro" id="IPR056639">
    <property type="entry name" value="DUF7737"/>
</dbReference>
<name>A0A069QEG0_HOYLO</name>
<dbReference type="InterPro" id="IPR043782">
    <property type="entry name" value="DUF5724"/>
</dbReference>
<feature type="domain" description="DUF7737" evidence="3">
    <location>
        <begin position="1540"/>
        <end position="1640"/>
    </location>
</feature>
<evidence type="ECO:0000259" key="1">
    <source>
        <dbReference type="Pfam" id="PF13569"/>
    </source>
</evidence>
<proteinExistence type="predicted"/>
<dbReference type="HOGENOM" id="CLU_003298_1_0_10"/>
<evidence type="ECO:0000313" key="5">
    <source>
        <dbReference type="Proteomes" id="UP000027442"/>
    </source>
</evidence>
<dbReference type="Pfam" id="PF24879">
    <property type="entry name" value="DUF7737"/>
    <property type="match status" value="1"/>
</dbReference>
<dbReference type="Pfam" id="PF13569">
    <property type="entry name" value="DUF4132"/>
    <property type="match status" value="1"/>
</dbReference>
<protein>
    <recommendedName>
        <fullName evidence="6">DUF4132 domain-containing protein</fullName>
    </recommendedName>
</protein>
<keyword evidence="5" id="KW-1185">Reference proteome</keyword>
<dbReference type="PATRIC" id="fig|1122985.7.peg.2880"/>